<organism evidence="1 2">
    <name type="scientific">Acaulospora colombiana</name>
    <dbReference type="NCBI Taxonomy" id="27376"/>
    <lineage>
        <taxon>Eukaryota</taxon>
        <taxon>Fungi</taxon>
        <taxon>Fungi incertae sedis</taxon>
        <taxon>Mucoromycota</taxon>
        <taxon>Glomeromycotina</taxon>
        <taxon>Glomeromycetes</taxon>
        <taxon>Diversisporales</taxon>
        <taxon>Acaulosporaceae</taxon>
        <taxon>Acaulospora</taxon>
    </lineage>
</organism>
<gene>
    <name evidence="1" type="ORF">ACOLOM_LOCUS862</name>
</gene>
<reference evidence="1" key="1">
    <citation type="submission" date="2021-06" db="EMBL/GenBank/DDBJ databases">
        <authorList>
            <person name="Kallberg Y."/>
            <person name="Tangrot J."/>
            <person name="Rosling A."/>
        </authorList>
    </citation>
    <scope>NUCLEOTIDE SEQUENCE</scope>
    <source>
        <strain evidence="1">CL356</strain>
    </source>
</reference>
<sequence length="979" mass="111182">MDKGTCKSGATTKVKTPPAPKPKPPKLSTTTSNKIDSEPNSSSTPSKRVNPNNRNNRGPNINRISKVFEDSDIKSRTAPSLPLSPKLPVPRVVKPYSPKKQSQSTMNSEPNSAIDESSIAFGEIKAKFQKDIGNRATPPIEKQPAHSDNHSVTKSLDKQKMIVNSSKRTGNINKSIKKSERPSFDSVIVFNDNEADLINASFKWAEATGNGNDDVPELPRKAGRSTGSLSHKGDSSGSNKKGPTKMGRSDSYSGTRSKTDSSISTAESDFEAKRASIANLLSKTPSLMRPQGLHIETSKELPSELVRSPSQHSQHSQHSPSIKLLGSPLSDISRRSRSETSLPSFPSETAVEEEDELSVDLKRRRKLWNVIKELVETEKIFLTDMELLEEVYYIQAQEIPIFQPYDCKTIFINLPEVIDFSADFLNLLTASAGIDDLDDVDNDKHLELENDDTSIGEAFAQMMRKHGEYSRMEEVYGEYCKRHEASVQKLQEFDNDEIVQGFLQKCKSQCEGRTRSWDIASLLIKPVQRVLKYPLLLQQILSLTKPSHPDHAMLQRSFKEVTSVAERINDIKKRKDIVEKIVGNKKRTEADIKHATGIAKATEDDLYKLYLETFKNMEQRGKRLSQDIKEWIKSVKDQQRFAAAIEEYFSLKAASTKNVDLKKITEYKNAVSALANSCGKEMVCRDLFDEISIMRKRERKVLDFDRANAIKDRGAVPDKALQQSADAYVSISVQLREELPEFFRLMTQYFDIIVQEFVKIQARFYQQMLMDFRQYYYKFVDSQALELISDNRELVLRDFDIVTEYSKYYHGDLGMDDELACLVLINSGSDRLSWHSNISSDKTLRESFGFDPINYEFQSDSHYEDFRAIMQKQQRRVGAHKKYATDSALDKPQKLVEDDEDDDDDVFHDTLTGEEDDGTLFLVQTIYKNKSKQPNELNFERGALLKITHVEEAGNWWYAENADNGKKGWVDPAFVERIG</sequence>
<accession>A0ACA9K5C7</accession>
<evidence type="ECO:0000313" key="1">
    <source>
        <dbReference type="EMBL" id="CAG8453494.1"/>
    </source>
</evidence>
<dbReference type="Proteomes" id="UP000789525">
    <property type="component" value="Unassembled WGS sequence"/>
</dbReference>
<proteinExistence type="predicted"/>
<keyword evidence="2" id="KW-1185">Reference proteome</keyword>
<dbReference type="EMBL" id="CAJVPT010000939">
    <property type="protein sequence ID" value="CAG8453494.1"/>
    <property type="molecule type" value="Genomic_DNA"/>
</dbReference>
<evidence type="ECO:0000313" key="2">
    <source>
        <dbReference type="Proteomes" id="UP000789525"/>
    </source>
</evidence>
<comment type="caution">
    <text evidence="1">The sequence shown here is derived from an EMBL/GenBank/DDBJ whole genome shotgun (WGS) entry which is preliminary data.</text>
</comment>
<protein>
    <submittedName>
        <fullName evidence="1">10568_t:CDS:1</fullName>
    </submittedName>
</protein>
<name>A0ACA9K5C7_9GLOM</name>